<protein>
    <recommendedName>
        <fullName evidence="2">Phospholipid scramblase</fullName>
    </recommendedName>
</protein>
<dbReference type="Proteomes" id="UP001233999">
    <property type="component" value="Unassembled WGS sequence"/>
</dbReference>
<evidence type="ECO:0000313" key="4">
    <source>
        <dbReference type="Proteomes" id="UP001233999"/>
    </source>
</evidence>
<gene>
    <name evidence="3" type="ORF">L9F63_014716</name>
</gene>
<comment type="function">
    <text evidence="2">May mediate accelerated ATP-independent bidirectional transbilayer migration of phospholipids upon binding calcium ions that results in a loss of phospholipid asymmetry in the plasma membrane.</text>
</comment>
<evidence type="ECO:0000256" key="1">
    <source>
        <dbReference type="ARBA" id="ARBA00005350"/>
    </source>
</evidence>
<sequence>MASAADINGPTHDENPITLNVNSLDEYSEYLEMPVYTQKTVITAQPNSDMNPNRRPIPVSTLDWVSTNMTHMIPPSGLDFLRGVTELQIQQTVELVDILAYVESENRFQVKVPEGETIYVAAEGSSKTQRMCCASNRAFQIKLFDRSQQEAMRFTRNLACSSWLFGCFLQELQVFSDVDMHAGSVIQEWNVTTPLFKLTNTSNTVMFRLVGPKSATTCCGNNYQARFDLLNPECTTRVGSIVHTWDNLSSDYSLLITFPTSQEVTIEMKAVILGAAFLLEYMYFETSKRRGFLSWFQ</sequence>
<keyword evidence="2" id="KW-0106">Calcium</keyword>
<keyword evidence="2" id="KW-0449">Lipoprotein</keyword>
<dbReference type="InterPro" id="IPR005552">
    <property type="entry name" value="Scramblase"/>
</dbReference>
<dbReference type="AlphaFoldDB" id="A0AAD8EKM3"/>
<keyword evidence="2" id="KW-0564">Palmitate</keyword>
<evidence type="ECO:0000313" key="3">
    <source>
        <dbReference type="EMBL" id="KAJ9593743.1"/>
    </source>
</evidence>
<comment type="similarity">
    <text evidence="1 2">Belongs to the phospholipid scramblase family.</text>
</comment>
<dbReference type="GO" id="GO:0017128">
    <property type="term" value="F:phospholipid scramblase activity"/>
    <property type="evidence" value="ECO:0007669"/>
    <property type="project" value="InterPro"/>
</dbReference>
<dbReference type="EMBL" id="JASPKZ010003409">
    <property type="protein sequence ID" value="KAJ9593743.1"/>
    <property type="molecule type" value="Genomic_DNA"/>
</dbReference>
<organism evidence="3 4">
    <name type="scientific">Diploptera punctata</name>
    <name type="common">Pacific beetle cockroach</name>
    <dbReference type="NCBI Taxonomy" id="6984"/>
    <lineage>
        <taxon>Eukaryota</taxon>
        <taxon>Metazoa</taxon>
        <taxon>Ecdysozoa</taxon>
        <taxon>Arthropoda</taxon>
        <taxon>Hexapoda</taxon>
        <taxon>Insecta</taxon>
        <taxon>Pterygota</taxon>
        <taxon>Neoptera</taxon>
        <taxon>Polyneoptera</taxon>
        <taxon>Dictyoptera</taxon>
        <taxon>Blattodea</taxon>
        <taxon>Blaberoidea</taxon>
        <taxon>Blaberidae</taxon>
        <taxon>Diplopterinae</taxon>
        <taxon>Diploptera</taxon>
    </lineage>
</organism>
<dbReference type="Pfam" id="PF03803">
    <property type="entry name" value="Scramblase"/>
    <property type="match status" value="1"/>
</dbReference>
<dbReference type="PANTHER" id="PTHR23248">
    <property type="entry name" value="PHOSPHOLIPID SCRAMBLASE-RELATED"/>
    <property type="match status" value="1"/>
</dbReference>
<comment type="caution">
    <text evidence="3">The sequence shown here is derived from an EMBL/GenBank/DDBJ whole genome shotgun (WGS) entry which is preliminary data.</text>
</comment>
<accession>A0AAD8EKM3</accession>
<dbReference type="GO" id="GO:0005886">
    <property type="term" value="C:plasma membrane"/>
    <property type="evidence" value="ECO:0007669"/>
    <property type="project" value="TreeGrafter"/>
</dbReference>
<comment type="cofactor">
    <cofactor evidence="2">
        <name>Ca(2+)</name>
        <dbReference type="ChEBI" id="CHEBI:29108"/>
    </cofactor>
</comment>
<dbReference type="PANTHER" id="PTHR23248:SF4">
    <property type="entry name" value="PHOSPHOLIPID SCRAMBLASE"/>
    <property type="match status" value="1"/>
</dbReference>
<keyword evidence="4" id="KW-1185">Reference proteome</keyword>
<proteinExistence type="inferred from homology"/>
<evidence type="ECO:0000256" key="2">
    <source>
        <dbReference type="RuleBase" id="RU363116"/>
    </source>
</evidence>
<reference evidence="3" key="1">
    <citation type="journal article" date="2023" name="IScience">
        <title>Live-bearing cockroach genome reveals convergent evolutionary mechanisms linked to viviparity in insects and beyond.</title>
        <authorList>
            <person name="Fouks B."/>
            <person name="Harrison M.C."/>
            <person name="Mikhailova A.A."/>
            <person name="Marchal E."/>
            <person name="English S."/>
            <person name="Carruthers M."/>
            <person name="Jennings E.C."/>
            <person name="Chiamaka E.L."/>
            <person name="Frigard R.A."/>
            <person name="Pippel M."/>
            <person name="Attardo G.M."/>
            <person name="Benoit J.B."/>
            <person name="Bornberg-Bauer E."/>
            <person name="Tobe S.S."/>
        </authorList>
    </citation>
    <scope>NUCLEOTIDE SEQUENCE</scope>
    <source>
        <strain evidence="3">Stay&amp;Tobe</strain>
    </source>
</reference>
<reference evidence="3" key="2">
    <citation type="submission" date="2023-05" db="EMBL/GenBank/DDBJ databases">
        <authorList>
            <person name="Fouks B."/>
        </authorList>
    </citation>
    <scope>NUCLEOTIDE SEQUENCE</scope>
    <source>
        <strain evidence="3">Stay&amp;Tobe</strain>
        <tissue evidence="3">Testes</tissue>
    </source>
</reference>
<name>A0AAD8EKM3_DIPPU</name>